<feature type="coiled-coil region" evidence="3">
    <location>
        <begin position="364"/>
        <end position="415"/>
    </location>
</feature>
<reference evidence="5 6" key="1">
    <citation type="submission" date="2018-08" db="EMBL/GenBank/DDBJ databases">
        <title>Draft genome of the lignicolous fungus Coniochaeta pulveracea.</title>
        <authorList>
            <person name="Borstlap C.J."/>
            <person name="De Witt R.N."/>
            <person name="Botha A."/>
            <person name="Volschenk H."/>
        </authorList>
    </citation>
    <scope>NUCLEOTIDE SEQUENCE [LARGE SCALE GENOMIC DNA]</scope>
    <source>
        <strain evidence="5 6">CAB683</strain>
    </source>
</reference>
<feature type="region of interest" description="Disordered" evidence="4">
    <location>
        <begin position="459"/>
        <end position="483"/>
    </location>
</feature>
<dbReference type="GO" id="GO:0003677">
    <property type="term" value="F:DNA binding"/>
    <property type="evidence" value="ECO:0007669"/>
    <property type="project" value="InterPro"/>
</dbReference>
<feature type="region of interest" description="Disordered" evidence="4">
    <location>
        <begin position="1"/>
        <end position="118"/>
    </location>
</feature>
<dbReference type="Pfam" id="PF15458">
    <property type="entry name" value="NTR2"/>
    <property type="match status" value="1"/>
</dbReference>
<keyword evidence="3" id="KW-0175">Coiled coil</keyword>
<dbReference type="PANTHER" id="PTHR12214">
    <property type="entry name" value="GC-RICH SEQUENCE DNA-BINDING FACTOR"/>
    <property type="match status" value="1"/>
</dbReference>
<dbReference type="PANTHER" id="PTHR12214:SF0">
    <property type="entry name" value="LD29489P"/>
    <property type="match status" value="1"/>
</dbReference>
<dbReference type="OrthoDB" id="429427at2759"/>
<protein>
    <recommendedName>
        <fullName evidence="7">Nineteen complex-related protein 2 domain-containing protein</fullName>
    </recommendedName>
</protein>
<feature type="compositionally biased region" description="Polar residues" evidence="4">
    <location>
        <begin position="50"/>
        <end position="60"/>
    </location>
</feature>
<dbReference type="STRING" id="177199.A0A420YKX8"/>
<keyword evidence="2" id="KW-0539">Nucleus</keyword>
<organism evidence="5 6">
    <name type="scientific">Coniochaeta pulveracea</name>
    <dbReference type="NCBI Taxonomy" id="177199"/>
    <lineage>
        <taxon>Eukaryota</taxon>
        <taxon>Fungi</taxon>
        <taxon>Dikarya</taxon>
        <taxon>Ascomycota</taxon>
        <taxon>Pezizomycotina</taxon>
        <taxon>Sordariomycetes</taxon>
        <taxon>Sordariomycetidae</taxon>
        <taxon>Coniochaetales</taxon>
        <taxon>Coniochaetaceae</taxon>
        <taxon>Coniochaeta</taxon>
    </lineage>
</organism>
<dbReference type="GO" id="GO:0071008">
    <property type="term" value="C:U2-type post-mRNA release spliceosomal complex"/>
    <property type="evidence" value="ECO:0007669"/>
    <property type="project" value="InterPro"/>
</dbReference>
<dbReference type="Proteomes" id="UP000275385">
    <property type="component" value="Unassembled WGS sequence"/>
</dbReference>
<proteinExistence type="predicted"/>
<evidence type="ECO:0000313" key="6">
    <source>
        <dbReference type="Proteomes" id="UP000275385"/>
    </source>
</evidence>
<dbReference type="InterPro" id="IPR012890">
    <property type="entry name" value="GCFC2-like"/>
</dbReference>
<gene>
    <name evidence="5" type="ORF">DL546_007036</name>
</gene>
<evidence type="ECO:0000256" key="3">
    <source>
        <dbReference type="SAM" id="Coils"/>
    </source>
</evidence>
<dbReference type="InterPro" id="IPR028211">
    <property type="entry name" value="Ntr2"/>
</dbReference>
<feature type="compositionally biased region" description="Acidic residues" evidence="4">
    <location>
        <begin position="315"/>
        <end position="324"/>
    </location>
</feature>
<accession>A0A420YKX8</accession>
<keyword evidence="6" id="KW-1185">Reference proteome</keyword>
<evidence type="ECO:0008006" key="7">
    <source>
        <dbReference type="Google" id="ProtNLM"/>
    </source>
</evidence>
<comment type="caution">
    <text evidence="5">The sequence shown here is derived from an EMBL/GenBank/DDBJ whole genome shotgun (WGS) entry which is preliminary data.</text>
</comment>
<name>A0A420YKX8_9PEZI</name>
<feature type="compositionally biased region" description="Basic and acidic residues" evidence="4">
    <location>
        <begin position="325"/>
        <end position="346"/>
    </location>
</feature>
<evidence type="ECO:0000256" key="1">
    <source>
        <dbReference type="ARBA" id="ARBA00004123"/>
    </source>
</evidence>
<dbReference type="EMBL" id="QVQW01000004">
    <property type="protein sequence ID" value="RKU48534.1"/>
    <property type="molecule type" value="Genomic_DNA"/>
</dbReference>
<dbReference type="AlphaFoldDB" id="A0A420YKX8"/>
<evidence type="ECO:0000256" key="4">
    <source>
        <dbReference type="SAM" id="MobiDB-lite"/>
    </source>
</evidence>
<dbReference type="GO" id="GO:0000390">
    <property type="term" value="P:spliceosomal complex disassembly"/>
    <property type="evidence" value="ECO:0007669"/>
    <property type="project" value="InterPro"/>
</dbReference>
<evidence type="ECO:0000313" key="5">
    <source>
        <dbReference type="EMBL" id="RKU48534.1"/>
    </source>
</evidence>
<sequence length="483" mass="52971">MSTFRKKARVIQTLDDDLVTAEEPKQQANAPLPDTNEPLAPVKFTRKPNKASSLRKSINFTDDTNAPEDDDDTGAPAVIRPSVSRAGSTKTKRKPASSRLSFGPGAEEEADVEDAPTRKTAGLRAAAVENNAFRINVPSRVLGGEDDRPRYSKEYLSELQSSTPNTPADMSNLTIEDEDVQMAMDIDPSELEGATIVPTPGQETSTTALGSRTPAATILTAAQIKEKKERRARLALQGQADDYIGLDDEDEDDEYRIGKKKEKETRLVREDEDLLEGYDDLVEDGGLSLGRQAEREARLKQRKEMAELIAGAEDALSDSEQSDDSIERREAYEAAQRRKGMGHEASLDNEDELGPDVIPKMKPLPDLEESLQRMRNLVQGLDDEVKRKRERIKQLKKEKGEVEKREAEVQEILNKAGEKYQAALGSHTAALGGAGAAKLAAQSPLRPVMPPGLVANLPVERGLESFGTTPTTRPGEEDDEDMS</sequence>
<comment type="subcellular location">
    <subcellularLocation>
        <location evidence="1">Nucleus</location>
    </subcellularLocation>
</comment>
<evidence type="ECO:0000256" key="2">
    <source>
        <dbReference type="ARBA" id="ARBA00023242"/>
    </source>
</evidence>
<feature type="region of interest" description="Disordered" evidence="4">
    <location>
        <begin position="310"/>
        <end position="363"/>
    </location>
</feature>